<reference evidence="2 3" key="1">
    <citation type="submission" date="2018-06" db="EMBL/GenBank/DDBJ databases">
        <title>Mucibacter soli gen. nov., sp. nov., a new member of the family Chitinophagaceae producing mucin.</title>
        <authorList>
            <person name="Kim M.-K."/>
            <person name="Park S."/>
            <person name="Kim T.-S."/>
            <person name="Joung Y."/>
            <person name="Han J.-H."/>
            <person name="Kim S.B."/>
        </authorList>
    </citation>
    <scope>NUCLEOTIDE SEQUENCE [LARGE SCALE GENOMIC DNA]</scope>
    <source>
        <strain evidence="2 3">R1-15</strain>
    </source>
</reference>
<evidence type="ECO:0000259" key="1">
    <source>
        <dbReference type="Pfam" id="PF01872"/>
    </source>
</evidence>
<accession>A0A2W2AX78</accession>
<dbReference type="SUPFAM" id="SSF53597">
    <property type="entry name" value="Dihydrofolate reductase-like"/>
    <property type="match status" value="1"/>
</dbReference>
<name>A0A2W2AX78_9BACT</name>
<dbReference type="GO" id="GO:0008703">
    <property type="term" value="F:5-amino-6-(5-phosphoribosylamino)uracil reductase activity"/>
    <property type="evidence" value="ECO:0007669"/>
    <property type="project" value="InterPro"/>
</dbReference>
<dbReference type="RefSeq" id="WP_110999413.1">
    <property type="nucleotide sequence ID" value="NZ_QKTW01000018.1"/>
</dbReference>
<dbReference type="Gene3D" id="3.40.430.10">
    <property type="entry name" value="Dihydrofolate Reductase, subunit A"/>
    <property type="match status" value="1"/>
</dbReference>
<dbReference type="Pfam" id="PF01872">
    <property type="entry name" value="RibD_C"/>
    <property type="match status" value="1"/>
</dbReference>
<dbReference type="InterPro" id="IPR002734">
    <property type="entry name" value="RibDG_C"/>
</dbReference>
<dbReference type="AlphaFoldDB" id="A0A2W2AX78"/>
<dbReference type="EMBL" id="QKTW01000018">
    <property type="protein sequence ID" value="PZF72318.1"/>
    <property type="molecule type" value="Genomic_DNA"/>
</dbReference>
<keyword evidence="3" id="KW-1185">Reference proteome</keyword>
<dbReference type="InterPro" id="IPR024072">
    <property type="entry name" value="DHFR-like_dom_sf"/>
</dbReference>
<gene>
    <name evidence="2" type="ORF">DN068_13250</name>
</gene>
<proteinExistence type="predicted"/>
<feature type="domain" description="Bacterial bifunctional deaminase-reductase C-terminal" evidence="1">
    <location>
        <begin position="5"/>
        <end position="177"/>
    </location>
</feature>
<dbReference type="Proteomes" id="UP000248745">
    <property type="component" value="Unassembled WGS sequence"/>
</dbReference>
<comment type="caution">
    <text evidence="2">The sequence shown here is derived from an EMBL/GenBank/DDBJ whole genome shotgun (WGS) entry which is preliminary data.</text>
</comment>
<dbReference type="PANTHER" id="PTHR38011">
    <property type="entry name" value="DIHYDROFOLATE REDUCTASE FAMILY PROTEIN (AFU_ORTHOLOGUE AFUA_8G06820)"/>
    <property type="match status" value="1"/>
</dbReference>
<evidence type="ECO:0000313" key="2">
    <source>
        <dbReference type="EMBL" id="PZF72318.1"/>
    </source>
</evidence>
<dbReference type="InterPro" id="IPR050765">
    <property type="entry name" value="Riboflavin_Biosynth_HTPR"/>
</dbReference>
<dbReference type="PANTHER" id="PTHR38011:SF11">
    <property type="entry name" value="2,5-DIAMINO-6-RIBOSYLAMINO-4(3H)-PYRIMIDINONE 5'-PHOSPHATE REDUCTASE"/>
    <property type="match status" value="1"/>
</dbReference>
<protein>
    <submittedName>
        <fullName evidence="2">Dihydrofolate reductase</fullName>
    </submittedName>
</protein>
<evidence type="ECO:0000313" key="3">
    <source>
        <dbReference type="Proteomes" id="UP000248745"/>
    </source>
</evidence>
<dbReference type="GO" id="GO:0009231">
    <property type="term" value="P:riboflavin biosynthetic process"/>
    <property type="evidence" value="ECO:0007669"/>
    <property type="project" value="InterPro"/>
</dbReference>
<organism evidence="2 3">
    <name type="scientific">Taibaiella soli</name>
    <dbReference type="NCBI Taxonomy" id="1649169"/>
    <lineage>
        <taxon>Bacteria</taxon>
        <taxon>Pseudomonadati</taxon>
        <taxon>Bacteroidota</taxon>
        <taxon>Chitinophagia</taxon>
        <taxon>Chitinophagales</taxon>
        <taxon>Chitinophagaceae</taxon>
        <taxon>Taibaiella</taxon>
    </lineage>
</organism>
<sequence length="193" mass="21614">MARLSMFVFTSLDGYYKGLNEDISWHRHGPEENEFAAESMKGHSTLIFGRKTYEMMAGYWPTEMAKTNDPIVASGMNHAHKIVFSRTLQEASWENTKLIKDDLIQTIKQLKATEENDMTILGSGSVITQLAAAGLIDHYSIMIDPVVLGKGTTLFSGMPQLQNLQLIASRIFNSGCVLLNYVPAETFDKEQFL</sequence>
<dbReference type="OrthoDB" id="195113at2"/>